<dbReference type="STRING" id="337701.SAMN05444398_101231"/>
<dbReference type="GO" id="GO:0016740">
    <property type="term" value="F:transferase activity"/>
    <property type="evidence" value="ECO:0007669"/>
    <property type="project" value="UniProtKB-KW"/>
</dbReference>
<evidence type="ECO:0000259" key="1">
    <source>
        <dbReference type="Pfam" id="PF13480"/>
    </source>
</evidence>
<dbReference type="Pfam" id="PF13480">
    <property type="entry name" value="Acetyltransf_6"/>
    <property type="match status" value="1"/>
</dbReference>
<accession>A0A1M6X0H3</accession>
<organism evidence="2 3">
    <name type="scientific">Roseovarius pacificus</name>
    <dbReference type="NCBI Taxonomy" id="337701"/>
    <lineage>
        <taxon>Bacteria</taxon>
        <taxon>Pseudomonadati</taxon>
        <taxon>Pseudomonadota</taxon>
        <taxon>Alphaproteobacteria</taxon>
        <taxon>Rhodobacterales</taxon>
        <taxon>Roseobacteraceae</taxon>
        <taxon>Roseovarius</taxon>
    </lineage>
</organism>
<feature type="domain" description="BioF2-like acetyltransferase" evidence="1">
    <location>
        <begin position="145"/>
        <end position="269"/>
    </location>
</feature>
<dbReference type="Proteomes" id="UP000183974">
    <property type="component" value="Unassembled WGS sequence"/>
</dbReference>
<proteinExistence type="predicted"/>
<name>A0A1M6X0H3_9RHOB</name>
<keyword evidence="2" id="KW-0808">Transferase</keyword>
<evidence type="ECO:0000313" key="2">
    <source>
        <dbReference type="EMBL" id="SHK99480.1"/>
    </source>
</evidence>
<dbReference type="EMBL" id="FRBR01000001">
    <property type="protein sequence ID" value="SHK99480.1"/>
    <property type="molecule type" value="Genomic_DNA"/>
</dbReference>
<dbReference type="InterPro" id="IPR050644">
    <property type="entry name" value="PG_Glycine_Bridge_Synth"/>
</dbReference>
<evidence type="ECO:0000313" key="3">
    <source>
        <dbReference type="Proteomes" id="UP000183974"/>
    </source>
</evidence>
<dbReference type="AlphaFoldDB" id="A0A1M6X0H3"/>
<dbReference type="Gene3D" id="3.40.630.30">
    <property type="match status" value="1"/>
</dbReference>
<dbReference type="SUPFAM" id="SSF55729">
    <property type="entry name" value="Acyl-CoA N-acyltransferases (Nat)"/>
    <property type="match status" value="1"/>
</dbReference>
<sequence>MEIATLSPDVPALAACALQQHPLYGATVKALGGTARRLAMRRDGGDIGQVQIVRRRFGPLCLDWLPRGPVWQADTDTAARIEALRHLPASQPGRALWLASPDSPQDAALFRPLGYRALMTPQYVAELDLLPTQSARLAAQHGKWRNRLRRAQASGLTVHARPFDPARDDDLLGQELAQRRTRRYAALPPAFTHAWATTAPQATRLYLARNKGQTVAFMLTLLHPPAATYHIGWSGAQGRALSAHHLILWHAASDLAGRGFARLDLGHVDTHGSPGLARFKIGAGAHIRPLGPAMIRLRP</sequence>
<dbReference type="InterPro" id="IPR016181">
    <property type="entry name" value="Acyl_CoA_acyltransferase"/>
</dbReference>
<dbReference type="OrthoDB" id="341858at2"/>
<gene>
    <name evidence="2" type="ORF">SAMN05444398_101231</name>
</gene>
<reference evidence="2 3" key="1">
    <citation type="submission" date="2016-11" db="EMBL/GenBank/DDBJ databases">
        <authorList>
            <person name="Jaros S."/>
            <person name="Januszkiewicz K."/>
            <person name="Wedrychowicz H."/>
        </authorList>
    </citation>
    <scope>NUCLEOTIDE SEQUENCE [LARGE SCALE GENOMIC DNA]</scope>
    <source>
        <strain evidence="2 3">DSM 29589</strain>
    </source>
</reference>
<dbReference type="RefSeq" id="WP_073031776.1">
    <property type="nucleotide sequence ID" value="NZ_BMLR01000001.1"/>
</dbReference>
<dbReference type="InterPro" id="IPR038740">
    <property type="entry name" value="BioF2-like_GNAT_dom"/>
</dbReference>
<dbReference type="PANTHER" id="PTHR36174">
    <property type="entry name" value="LIPID II:GLYCINE GLYCYLTRANSFERASE"/>
    <property type="match status" value="1"/>
</dbReference>
<protein>
    <submittedName>
        <fullName evidence="2">Acetyltransferase (GNAT) domain-containing protein</fullName>
    </submittedName>
</protein>
<keyword evidence="3" id="KW-1185">Reference proteome</keyword>
<dbReference type="PANTHER" id="PTHR36174:SF1">
    <property type="entry name" value="LIPID II:GLYCINE GLYCYLTRANSFERASE"/>
    <property type="match status" value="1"/>
</dbReference>